<keyword evidence="5 6" id="KW-0472">Membrane</keyword>
<keyword evidence="3 6" id="KW-0812">Transmembrane</keyword>
<gene>
    <name evidence="8" type="ORF">G7067_09905</name>
</gene>
<comment type="subcellular location">
    <subcellularLocation>
        <location evidence="1">Cell membrane</location>
        <topology evidence="1">Multi-pass membrane protein</topology>
    </subcellularLocation>
</comment>
<evidence type="ECO:0000259" key="7">
    <source>
        <dbReference type="Pfam" id="PF03772"/>
    </source>
</evidence>
<dbReference type="EMBL" id="CP049934">
    <property type="protein sequence ID" value="QIM16646.1"/>
    <property type="molecule type" value="Genomic_DNA"/>
</dbReference>
<evidence type="ECO:0000313" key="8">
    <source>
        <dbReference type="EMBL" id="QIM16646.1"/>
    </source>
</evidence>
<dbReference type="Pfam" id="PF03772">
    <property type="entry name" value="Competence"/>
    <property type="match status" value="1"/>
</dbReference>
<feature type="transmembrane region" description="Helical" evidence="6">
    <location>
        <begin position="400"/>
        <end position="427"/>
    </location>
</feature>
<dbReference type="PANTHER" id="PTHR30619:SF7">
    <property type="entry name" value="BETA-LACTAMASE DOMAIN PROTEIN"/>
    <property type="match status" value="1"/>
</dbReference>
<dbReference type="RefSeq" id="WP_166323883.1">
    <property type="nucleotide sequence ID" value="NZ_CP049934.1"/>
</dbReference>
<feature type="transmembrane region" description="Helical" evidence="6">
    <location>
        <begin position="342"/>
        <end position="360"/>
    </location>
</feature>
<keyword evidence="9" id="KW-1185">Reference proteome</keyword>
<protein>
    <submittedName>
        <fullName evidence="8">ComEC family competence protein</fullName>
    </submittedName>
</protein>
<evidence type="ECO:0000256" key="1">
    <source>
        <dbReference type="ARBA" id="ARBA00004651"/>
    </source>
</evidence>
<evidence type="ECO:0000256" key="3">
    <source>
        <dbReference type="ARBA" id="ARBA00022692"/>
    </source>
</evidence>
<accession>A0A6G8FJM0</accession>
<feature type="transmembrane region" description="Helical" evidence="6">
    <location>
        <begin position="58"/>
        <end position="79"/>
    </location>
</feature>
<sequence length="474" mass="49088">MSRPPPGRWRLLAPALLAWAITAWAVTQPGTGWWVCVASVSCGVLALAFALQRGRNRAAWRLLALSCAALVVLGATINAGEWQRADPMLEEAAVRRADLGMQVTIVTFAAETQGGFGERFWVRATVHAPRGDIPVLLWVDGETDARWVPGSRLELSGRPERLEAGSAAAYGVTVADSDAAVPAAPRGAWSLAAGAGVVASELRLGLREATSKLPGATLLPGFAVGDTSLVDEHLQNAMLESSLTHLTAVSGANCALVTSSIMWVSSRLGAGRRVRRILAAAALTCFVYVVGPDPSVQRAAVMAAVVLISGYGGKRSQALPSLAVAILLLLALDPWQALHPGFGLSVAATAGILLGVPALSAGLQKRLHIPRVLAVPIAMALAAQIACGPLLLLLQPGIPAAGILANVLAAPAAPLGTGLGLLAMLLLPVAESLGTLILHVAAVSARWVAATAEICAQLPFARWIWPEGWSGRLC</sequence>
<evidence type="ECO:0000313" key="9">
    <source>
        <dbReference type="Proteomes" id="UP000501387"/>
    </source>
</evidence>
<dbReference type="KEGG" id="lins:G7067_09905"/>
<dbReference type="InterPro" id="IPR052159">
    <property type="entry name" value="Competence_DNA_uptake"/>
</dbReference>
<evidence type="ECO:0000256" key="5">
    <source>
        <dbReference type="ARBA" id="ARBA00023136"/>
    </source>
</evidence>
<dbReference type="AlphaFoldDB" id="A0A6G8FJM0"/>
<organism evidence="8 9">
    <name type="scientific">Leucobacter insecticola</name>
    <dbReference type="NCBI Taxonomy" id="2714934"/>
    <lineage>
        <taxon>Bacteria</taxon>
        <taxon>Bacillati</taxon>
        <taxon>Actinomycetota</taxon>
        <taxon>Actinomycetes</taxon>
        <taxon>Micrococcales</taxon>
        <taxon>Microbacteriaceae</taxon>
        <taxon>Leucobacter</taxon>
    </lineage>
</organism>
<reference evidence="8 9" key="1">
    <citation type="submission" date="2020-03" db="EMBL/GenBank/DDBJ databases">
        <title>Leucobacter sp. nov., isolated from beetles.</title>
        <authorList>
            <person name="Hyun D.-W."/>
            <person name="Bae J.-W."/>
        </authorList>
    </citation>
    <scope>NUCLEOTIDE SEQUENCE [LARGE SCALE GENOMIC DNA]</scope>
    <source>
        <strain evidence="8 9">HDW9B</strain>
    </source>
</reference>
<dbReference type="GO" id="GO:0005886">
    <property type="term" value="C:plasma membrane"/>
    <property type="evidence" value="ECO:0007669"/>
    <property type="project" value="UniProtKB-SubCell"/>
</dbReference>
<dbReference type="Proteomes" id="UP000501387">
    <property type="component" value="Chromosome"/>
</dbReference>
<proteinExistence type="predicted"/>
<keyword evidence="4 6" id="KW-1133">Transmembrane helix</keyword>
<dbReference type="InterPro" id="IPR004477">
    <property type="entry name" value="ComEC_N"/>
</dbReference>
<keyword evidence="2" id="KW-1003">Cell membrane</keyword>
<evidence type="ECO:0000256" key="4">
    <source>
        <dbReference type="ARBA" id="ARBA00022989"/>
    </source>
</evidence>
<feature type="transmembrane region" description="Helical" evidence="6">
    <location>
        <begin position="372"/>
        <end position="394"/>
    </location>
</feature>
<evidence type="ECO:0000256" key="6">
    <source>
        <dbReference type="SAM" id="Phobius"/>
    </source>
</evidence>
<feature type="transmembrane region" description="Helical" evidence="6">
    <location>
        <begin position="9"/>
        <end position="26"/>
    </location>
</feature>
<evidence type="ECO:0000256" key="2">
    <source>
        <dbReference type="ARBA" id="ARBA00022475"/>
    </source>
</evidence>
<dbReference type="NCBIfam" id="TIGR00360">
    <property type="entry name" value="ComEC_N-term"/>
    <property type="match status" value="1"/>
</dbReference>
<feature type="transmembrane region" description="Helical" evidence="6">
    <location>
        <begin position="32"/>
        <end position="51"/>
    </location>
</feature>
<feature type="domain" description="ComEC/Rec2-related protein" evidence="7">
    <location>
        <begin position="223"/>
        <end position="468"/>
    </location>
</feature>
<dbReference type="PANTHER" id="PTHR30619">
    <property type="entry name" value="DNA INTERNALIZATION/COMPETENCE PROTEIN COMEC/REC2"/>
    <property type="match status" value="1"/>
</dbReference>
<name>A0A6G8FJM0_9MICO</name>